<keyword evidence="1" id="KW-0472">Membrane</keyword>
<dbReference type="InterPro" id="IPR013424">
    <property type="entry name" value="Ice-binding_C"/>
</dbReference>
<dbReference type="AlphaFoldDB" id="A0A916WR38"/>
<accession>A0A916WR38</accession>
<dbReference type="NCBIfam" id="NF038131">
    <property type="entry name" value="choice_anch_K"/>
    <property type="match status" value="1"/>
</dbReference>
<dbReference type="InterPro" id="IPR047995">
    <property type="entry name" value="Choice_anch_K"/>
</dbReference>
<comment type="caution">
    <text evidence="4">The sequence shown here is derived from an EMBL/GenBank/DDBJ whole genome shotgun (WGS) entry which is preliminary data.</text>
</comment>
<protein>
    <recommendedName>
        <fullName evidence="3">Ice-binding protein C-terminal domain-containing protein</fullName>
    </recommendedName>
</protein>
<keyword evidence="1" id="KW-0812">Transmembrane</keyword>
<organism evidence="4 5">
    <name type="scientific">Sphingomonas metalli</name>
    <dbReference type="NCBI Taxonomy" id="1779358"/>
    <lineage>
        <taxon>Bacteria</taxon>
        <taxon>Pseudomonadati</taxon>
        <taxon>Pseudomonadota</taxon>
        <taxon>Alphaproteobacteria</taxon>
        <taxon>Sphingomonadales</taxon>
        <taxon>Sphingomonadaceae</taxon>
        <taxon>Sphingomonas</taxon>
    </lineage>
</organism>
<dbReference type="RefSeq" id="WP_188657597.1">
    <property type="nucleotide sequence ID" value="NZ_BMIH01000001.1"/>
</dbReference>
<evidence type="ECO:0000313" key="4">
    <source>
        <dbReference type="EMBL" id="GGB22602.1"/>
    </source>
</evidence>
<keyword evidence="5" id="KW-1185">Reference proteome</keyword>
<gene>
    <name evidence="4" type="ORF">GCM10011380_10260</name>
</gene>
<dbReference type="Pfam" id="PF07589">
    <property type="entry name" value="PEP-CTERM"/>
    <property type="match status" value="1"/>
</dbReference>
<feature type="signal peptide" evidence="2">
    <location>
        <begin position="1"/>
        <end position="23"/>
    </location>
</feature>
<proteinExistence type="predicted"/>
<dbReference type="NCBIfam" id="NF035944">
    <property type="entry name" value="PEPxxWA-CTERM"/>
    <property type="match status" value="1"/>
</dbReference>
<reference evidence="4" key="1">
    <citation type="journal article" date="2014" name="Int. J. Syst. Evol. Microbiol.">
        <title>Complete genome sequence of Corynebacterium casei LMG S-19264T (=DSM 44701T), isolated from a smear-ripened cheese.</title>
        <authorList>
            <consortium name="US DOE Joint Genome Institute (JGI-PGF)"/>
            <person name="Walter F."/>
            <person name="Albersmeier A."/>
            <person name="Kalinowski J."/>
            <person name="Ruckert C."/>
        </authorList>
    </citation>
    <scope>NUCLEOTIDE SEQUENCE</scope>
    <source>
        <strain evidence="4">CGMCC 1.15330</strain>
    </source>
</reference>
<dbReference type="NCBIfam" id="TIGR02595">
    <property type="entry name" value="PEP_CTERM"/>
    <property type="match status" value="1"/>
</dbReference>
<reference evidence="4" key="2">
    <citation type="submission" date="2020-09" db="EMBL/GenBank/DDBJ databases">
        <authorList>
            <person name="Sun Q."/>
            <person name="Zhou Y."/>
        </authorList>
    </citation>
    <scope>NUCLEOTIDE SEQUENCE</scope>
    <source>
        <strain evidence="4">CGMCC 1.15330</strain>
    </source>
</reference>
<feature type="chain" id="PRO_5036951750" description="Ice-binding protein C-terminal domain-containing protein" evidence="2">
    <location>
        <begin position="24"/>
        <end position="244"/>
    </location>
</feature>
<dbReference type="NCBIfam" id="NF038125">
    <property type="entry name" value="PEP_CTERM_THxN"/>
    <property type="match status" value="1"/>
</dbReference>
<keyword evidence="1" id="KW-1133">Transmembrane helix</keyword>
<evidence type="ECO:0000313" key="5">
    <source>
        <dbReference type="Proteomes" id="UP000623067"/>
    </source>
</evidence>
<feature type="transmembrane region" description="Helical" evidence="1">
    <location>
        <begin position="216"/>
        <end position="234"/>
    </location>
</feature>
<evidence type="ECO:0000256" key="2">
    <source>
        <dbReference type="SAM" id="SignalP"/>
    </source>
</evidence>
<dbReference type="Proteomes" id="UP000623067">
    <property type="component" value="Unassembled WGS sequence"/>
</dbReference>
<evidence type="ECO:0000256" key="1">
    <source>
        <dbReference type="SAM" id="Phobius"/>
    </source>
</evidence>
<evidence type="ECO:0000259" key="3">
    <source>
        <dbReference type="Pfam" id="PF07589"/>
    </source>
</evidence>
<name>A0A916WR38_9SPHN</name>
<keyword evidence="2" id="KW-0732">Signal</keyword>
<sequence length="244" mass="25601">MNRVLKIAAFAAASMIAMSGAQAATLATTNSTFSNVQGTSISSISNNDDSVRWGRPANSANAQSGLDFVSAAAQTVSANQQFVLGTLTYINKTIEAGTAATSVGLNLASSFVYNGVTLSPVFNFAIGIDETPNQGSTANCPYVSATPCSDRITINPFASQSKTFKVGNETVNFFVDGFTTGSNNMPQQFFIADEDKRTSVSLVGRYTVTSAIPEPATWALMFVGFGMVGAAARYRRRGTAMTIA</sequence>
<dbReference type="EMBL" id="BMIH01000001">
    <property type="protein sequence ID" value="GGB22602.1"/>
    <property type="molecule type" value="Genomic_DNA"/>
</dbReference>
<feature type="domain" description="Ice-binding protein C-terminal" evidence="3">
    <location>
        <begin position="211"/>
        <end position="236"/>
    </location>
</feature>